<feature type="binding site" evidence="8">
    <location>
        <position position="288"/>
    </location>
    <ligand>
        <name>Mn(2+)</name>
        <dbReference type="ChEBI" id="CHEBI:29035"/>
        <label>2</label>
    </ligand>
</feature>
<dbReference type="NCBIfam" id="NF002077">
    <property type="entry name" value="PRK00913.2-4"/>
    <property type="match status" value="1"/>
</dbReference>
<comment type="similarity">
    <text evidence="3 8">Belongs to the peptidase M17 family.</text>
</comment>
<protein>
    <recommendedName>
        <fullName evidence="8">Probable cytosol aminopeptidase</fullName>
        <ecNumber evidence="8">3.4.11.1</ecNumber>
    </recommendedName>
    <alternativeName>
        <fullName evidence="8">Leucine aminopeptidase</fullName>
        <shortName evidence="8">LAP</shortName>
        <ecNumber evidence="8">3.4.11.10</ecNumber>
    </alternativeName>
    <alternativeName>
        <fullName evidence="8">Leucyl aminopeptidase</fullName>
    </alternativeName>
</protein>
<keyword evidence="8" id="KW-0963">Cytoplasm</keyword>
<evidence type="ECO:0000259" key="9">
    <source>
        <dbReference type="PROSITE" id="PS00631"/>
    </source>
</evidence>
<feature type="binding site" evidence="8">
    <location>
        <position position="347"/>
    </location>
    <ligand>
        <name>Mn(2+)</name>
        <dbReference type="ChEBI" id="CHEBI:29035"/>
        <label>1</label>
    </ligand>
</feature>
<dbReference type="NCBIfam" id="NF002073">
    <property type="entry name" value="PRK00913.1-2"/>
    <property type="match status" value="1"/>
</dbReference>
<dbReference type="GO" id="GO:0006508">
    <property type="term" value="P:proteolysis"/>
    <property type="evidence" value="ECO:0007669"/>
    <property type="project" value="UniProtKB-KW"/>
</dbReference>
<evidence type="ECO:0000313" key="10">
    <source>
        <dbReference type="EMBL" id="MBS8259164.1"/>
    </source>
</evidence>
<dbReference type="Gene3D" id="3.40.630.10">
    <property type="entry name" value="Zn peptidases"/>
    <property type="match status" value="1"/>
</dbReference>
<dbReference type="EMBL" id="QTKU01000001">
    <property type="protein sequence ID" value="MBS8259164.1"/>
    <property type="molecule type" value="Genomic_DNA"/>
</dbReference>
<evidence type="ECO:0000256" key="3">
    <source>
        <dbReference type="ARBA" id="ARBA00009528"/>
    </source>
</evidence>
<dbReference type="EC" id="3.4.11.1" evidence="8"/>
<evidence type="ECO:0000256" key="1">
    <source>
        <dbReference type="ARBA" id="ARBA00000135"/>
    </source>
</evidence>
<organism evidence="10 11">
    <name type="scientific">Roseibium polysiphoniae</name>
    <dbReference type="NCBI Taxonomy" id="2571221"/>
    <lineage>
        <taxon>Bacteria</taxon>
        <taxon>Pseudomonadati</taxon>
        <taxon>Pseudomonadota</taxon>
        <taxon>Alphaproteobacteria</taxon>
        <taxon>Hyphomicrobiales</taxon>
        <taxon>Stappiaceae</taxon>
        <taxon>Roseibium</taxon>
    </lineage>
</organism>
<dbReference type="NCBIfam" id="NF002074">
    <property type="entry name" value="PRK00913.1-4"/>
    <property type="match status" value="1"/>
</dbReference>
<feature type="binding site" evidence="8">
    <location>
        <position position="349"/>
    </location>
    <ligand>
        <name>Mn(2+)</name>
        <dbReference type="ChEBI" id="CHEBI:29035"/>
        <label>1</label>
    </ligand>
</feature>
<comment type="catalytic activity">
    <reaction evidence="2 8">
        <text>Release of an N-terminal amino acid, preferentially leucine, but not glutamic or aspartic acids.</text>
        <dbReference type="EC" id="3.4.11.10"/>
    </reaction>
</comment>
<feature type="binding site" evidence="8">
    <location>
        <position position="349"/>
    </location>
    <ligand>
        <name>Mn(2+)</name>
        <dbReference type="ChEBI" id="CHEBI:29035"/>
        <label>2</label>
    </ligand>
</feature>
<dbReference type="PANTHER" id="PTHR11963">
    <property type="entry name" value="LEUCINE AMINOPEPTIDASE-RELATED"/>
    <property type="match status" value="1"/>
</dbReference>
<reference evidence="10" key="2">
    <citation type="journal article" date="2021" name="Microorganisms">
        <title>Bacterial Dimethylsulfoniopropionate Biosynthesis in the East China Sea.</title>
        <authorList>
            <person name="Liu J."/>
            <person name="Zhang Y."/>
            <person name="Liu J."/>
            <person name="Zhong H."/>
            <person name="Williams B.T."/>
            <person name="Zheng Y."/>
            <person name="Curson A.R.J."/>
            <person name="Sun C."/>
            <person name="Sun H."/>
            <person name="Song D."/>
            <person name="Wagner Mackenzie B."/>
            <person name="Bermejo Martinez A."/>
            <person name="Todd J.D."/>
            <person name="Zhang X.H."/>
        </authorList>
    </citation>
    <scope>NUCLEOTIDE SEQUENCE</scope>
    <source>
        <strain evidence="10">AESS21</strain>
    </source>
</reference>
<comment type="catalytic activity">
    <reaction evidence="1 8">
        <text>Release of an N-terminal amino acid, Xaa-|-Yaa-, in which Xaa is preferably Leu, but may be other amino acids including Pro although not Arg or Lys, and Yaa may be Pro. Amino acid amides and methyl esters are also readily hydrolyzed, but rates on arylamides are exceedingly low.</text>
        <dbReference type="EC" id="3.4.11.1"/>
    </reaction>
</comment>
<dbReference type="CDD" id="cd00433">
    <property type="entry name" value="Peptidase_M17"/>
    <property type="match status" value="1"/>
</dbReference>
<evidence type="ECO:0000256" key="4">
    <source>
        <dbReference type="ARBA" id="ARBA00022438"/>
    </source>
</evidence>
<dbReference type="InterPro" id="IPR000819">
    <property type="entry name" value="Peptidase_M17_C"/>
</dbReference>
<dbReference type="SUPFAM" id="SSF52949">
    <property type="entry name" value="Macro domain-like"/>
    <property type="match status" value="1"/>
</dbReference>
<feature type="active site" evidence="8">
    <location>
        <position position="351"/>
    </location>
</feature>
<evidence type="ECO:0000256" key="6">
    <source>
        <dbReference type="ARBA" id="ARBA00022801"/>
    </source>
</evidence>
<dbReference type="NCBIfam" id="NF002075">
    <property type="entry name" value="PRK00913.2-2"/>
    <property type="match status" value="1"/>
</dbReference>
<sequence length="499" mass="52029">MTKLTKVTFVKSGAPKAGVAVLLAGEGLTLGAVTSELLGGLAGGLERAASVGGFTGKKLTTLDLIAPAGLELDRVILVGLGNVADLTEEDWLKLGGSIQALLKGAKADKATLLLDVAADEPVSAEDAATIAMGTKLRSYVFDTYKTKKADDEAPTATKLEIAVDDVKAAKKAWSACEGVANGVCLARDLVNLPPNDLGPLEFAKTASGLEKLGVEVEILTEKEMKKLKMGALLGVAQGSVRPPRLAIMRWNGGKKGEAPLAFVGKGVVFDTGGISLKPGAGMDEMKGDMGGAAAVTGLMHALAARKAKANVIGVIGLVENMPDANAYRPGDILTAMSGTTIEILNTDAEGRLVLADALWYTQERFKPAFMIDLATLTGAVLVALGHVNAGVFSNNDELAERLDAAGKASGETVWRLPLSKDYDKLIDTPNADVKNTGGRTAGSITAAQFLQRFANDVPWAHLDIAGMAFGPAKNEINQSWATGYGVRLLDRLVADFYEA</sequence>
<feature type="binding site" evidence="8">
    <location>
        <position position="265"/>
    </location>
    <ligand>
        <name>Mn(2+)</name>
        <dbReference type="ChEBI" id="CHEBI:29035"/>
        <label>2</label>
    </ligand>
</feature>
<dbReference type="InterPro" id="IPR011356">
    <property type="entry name" value="Leucine_aapep/pepB"/>
</dbReference>
<feature type="binding site" evidence="8">
    <location>
        <position position="270"/>
    </location>
    <ligand>
        <name>Mn(2+)</name>
        <dbReference type="ChEBI" id="CHEBI:29035"/>
        <label>1</label>
    </ligand>
</feature>
<evidence type="ECO:0000256" key="7">
    <source>
        <dbReference type="ARBA" id="ARBA00023211"/>
    </source>
</evidence>
<dbReference type="NCBIfam" id="NF002083">
    <property type="entry name" value="PRK00913.3-5"/>
    <property type="match status" value="1"/>
</dbReference>
<keyword evidence="7 8" id="KW-0464">Manganese</keyword>
<dbReference type="RefSeq" id="WP_213214827.1">
    <property type="nucleotide sequence ID" value="NZ_QTKU01000001.1"/>
</dbReference>
<evidence type="ECO:0000256" key="2">
    <source>
        <dbReference type="ARBA" id="ARBA00000967"/>
    </source>
</evidence>
<dbReference type="Pfam" id="PF00883">
    <property type="entry name" value="Peptidase_M17"/>
    <property type="match status" value="1"/>
</dbReference>
<evidence type="ECO:0000256" key="5">
    <source>
        <dbReference type="ARBA" id="ARBA00022670"/>
    </source>
</evidence>
<keyword evidence="4 8" id="KW-0031">Aminopeptidase</keyword>
<accession>A0A944GRI7</accession>
<dbReference type="AlphaFoldDB" id="A0A944GRI7"/>
<dbReference type="InterPro" id="IPR043472">
    <property type="entry name" value="Macro_dom-like"/>
</dbReference>
<evidence type="ECO:0000313" key="11">
    <source>
        <dbReference type="Proteomes" id="UP000705379"/>
    </source>
</evidence>
<keyword evidence="6 8" id="KW-0378">Hydrolase</keyword>
<keyword evidence="8" id="KW-0479">Metal-binding</keyword>
<dbReference type="PRINTS" id="PR00481">
    <property type="entry name" value="LAMNOPPTDASE"/>
</dbReference>
<feature type="active site" evidence="8">
    <location>
        <position position="277"/>
    </location>
</feature>
<reference evidence="10" key="1">
    <citation type="submission" date="2018-08" db="EMBL/GenBank/DDBJ databases">
        <authorList>
            <person name="Jin W."/>
            <person name="Wang H."/>
            <person name="Yang Y."/>
            <person name="Li M."/>
            <person name="Liu J."/>
        </authorList>
    </citation>
    <scope>NUCLEOTIDE SEQUENCE</scope>
    <source>
        <strain evidence="10">AESS21</strain>
    </source>
</reference>
<feature type="binding site" evidence="8">
    <location>
        <position position="270"/>
    </location>
    <ligand>
        <name>Mn(2+)</name>
        <dbReference type="ChEBI" id="CHEBI:29035"/>
        <label>2</label>
    </ligand>
</feature>
<dbReference type="PANTHER" id="PTHR11963:SF23">
    <property type="entry name" value="CYTOSOL AMINOPEPTIDASE"/>
    <property type="match status" value="1"/>
</dbReference>
<proteinExistence type="inferred from homology"/>
<dbReference type="HAMAP" id="MF_00181">
    <property type="entry name" value="Cytosol_peptidase_M17"/>
    <property type="match status" value="1"/>
</dbReference>
<comment type="function">
    <text evidence="8">Presumably involved in the processing and regular turnover of intracellular proteins. Catalyzes the removal of unsubstituted N-terminal amino acids from various peptides.</text>
</comment>
<dbReference type="Pfam" id="PF02789">
    <property type="entry name" value="Peptidase_M17_N"/>
    <property type="match status" value="1"/>
</dbReference>
<dbReference type="PROSITE" id="PS00631">
    <property type="entry name" value="CYTOSOL_AP"/>
    <property type="match status" value="1"/>
</dbReference>
<dbReference type="GO" id="GO:0070006">
    <property type="term" value="F:metalloaminopeptidase activity"/>
    <property type="evidence" value="ECO:0007669"/>
    <property type="project" value="InterPro"/>
</dbReference>
<comment type="cofactor">
    <cofactor evidence="8">
        <name>Mn(2+)</name>
        <dbReference type="ChEBI" id="CHEBI:29035"/>
    </cofactor>
    <text evidence="8">Binds 2 manganese ions per subunit.</text>
</comment>
<name>A0A944GRI7_9HYPH</name>
<comment type="subcellular location">
    <subcellularLocation>
        <location evidence="8">Cytoplasm</location>
    </subcellularLocation>
</comment>
<dbReference type="EC" id="3.4.11.10" evidence="8"/>
<dbReference type="Proteomes" id="UP000705379">
    <property type="component" value="Unassembled WGS sequence"/>
</dbReference>
<evidence type="ECO:0000256" key="8">
    <source>
        <dbReference type="HAMAP-Rule" id="MF_00181"/>
    </source>
</evidence>
<keyword evidence="5 8" id="KW-0645">Protease</keyword>
<feature type="domain" description="Cytosol aminopeptidase" evidence="9">
    <location>
        <begin position="345"/>
        <end position="352"/>
    </location>
</feature>
<dbReference type="GO" id="GO:0030145">
    <property type="term" value="F:manganese ion binding"/>
    <property type="evidence" value="ECO:0007669"/>
    <property type="project" value="UniProtKB-UniRule"/>
</dbReference>
<dbReference type="InterPro" id="IPR008283">
    <property type="entry name" value="Peptidase_M17_N"/>
</dbReference>
<dbReference type="GO" id="GO:0005737">
    <property type="term" value="C:cytoplasm"/>
    <property type="evidence" value="ECO:0007669"/>
    <property type="project" value="UniProtKB-SubCell"/>
</dbReference>
<comment type="caution">
    <text evidence="10">The sequence shown here is derived from an EMBL/GenBank/DDBJ whole genome shotgun (WGS) entry which is preliminary data.</text>
</comment>
<gene>
    <name evidence="8" type="primary">pepA</name>
    <name evidence="10" type="ORF">DYI23_02930</name>
</gene>
<dbReference type="Gene3D" id="3.40.220.10">
    <property type="entry name" value="Leucine Aminopeptidase, subunit E, domain 1"/>
    <property type="match status" value="1"/>
</dbReference>
<dbReference type="InterPro" id="IPR023042">
    <property type="entry name" value="Peptidase_M17_leu_NH2_pept"/>
</dbReference>
<dbReference type="SUPFAM" id="SSF53187">
    <property type="entry name" value="Zn-dependent exopeptidases"/>
    <property type="match status" value="1"/>
</dbReference>